<dbReference type="EnsemblMetazoa" id="ENSAATROPT016914">
    <property type="protein sequence ID" value="ENSAATROPP014898"/>
    <property type="gene ID" value="ENSAATROPG013846"/>
</dbReference>
<evidence type="ECO:0000313" key="1">
    <source>
        <dbReference type="EnsemblMetazoa" id="ENSAATROPP014898"/>
    </source>
</evidence>
<organism evidence="1 2">
    <name type="scientific">Anopheles atroparvus</name>
    <name type="common">European mosquito</name>
    <dbReference type="NCBI Taxonomy" id="41427"/>
    <lineage>
        <taxon>Eukaryota</taxon>
        <taxon>Metazoa</taxon>
        <taxon>Ecdysozoa</taxon>
        <taxon>Arthropoda</taxon>
        <taxon>Hexapoda</taxon>
        <taxon>Insecta</taxon>
        <taxon>Pterygota</taxon>
        <taxon>Neoptera</taxon>
        <taxon>Endopterygota</taxon>
        <taxon>Diptera</taxon>
        <taxon>Nematocera</taxon>
        <taxon>Culicoidea</taxon>
        <taxon>Culicidae</taxon>
        <taxon>Anophelinae</taxon>
        <taxon>Anopheles</taxon>
    </lineage>
</organism>
<name>A0AAG5DW89_ANOAO</name>
<keyword evidence="2" id="KW-1185">Reference proteome</keyword>
<dbReference type="Proteomes" id="UP000075880">
    <property type="component" value="Unassembled WGS sequence"/>
</dbReference>
<reference evidence="1" key="1">
    <citation type="submission" date="2024-04" db="UniProtKB">
        <authorList>
            <consortium name="EnsemblMetazoa"/>
        </authorList>
    </citation>
    <scope>IDENTIFICATION</scope>
    <source>
        <strain evidence="1">EBRO</strain>
    </source>
</reference>
<protein>
    <submittedName>
        <fullName evidence="1">Uncharacterized protein</fullName>
    </submittedName>
</protein>
<accession>A0AAG5DW89</accession>
<sequence>MALPRSVINLMKMIGCDLACLLRIIYGIWRCIVQKLVKMQSTSSCNNCSRTYLL</sequence>
<proteinExistence type="predicted"/>
<evidence type="ECO:0000313" key="2">
    <source>
        <dbReference type="Proteomes" id="UP000075880"/>
    </source>
</evidence>
<dbReference type="AlphaFoldDB" id="A0AAG5DW89"/>